<dbReference type="RefSeq" id="WP_086577937.1">
    <property type="nucleotide sequence ID" value="NZ_NGFP01000255.1"/>
</dbReference>
<dbReference type="InterPro" id="IPR052718">
    <property type="entry name" value="NmrA-type_oxidoreductase"/>
</dbReference>
<reference evidence="2 3" key="1">
    <citation type="submission" date="2017-05" db="EMBL/GenBank/DDBJ databases">
        <title>Biotechnological potential of actinobacteria isolated from South African environments.</title>
        <authorList>
            <person name="Le Roes-Hill M."/>
            <person name="Prins A."/>
            <person name="Durrell K.A."/>
        </authorList>
    </citation>
    <scope>NUCLEOTIDE SEQUENCE [LARGE SCALE GENOMIC DNA]</scope>
    <source>
        <strain evidence="2">M26</strain>
    </source>
</reference>
<dbReference type="Gene3D" id="3.90.25.10">
    <property type="entry name" value="UDP-galactose 4-epimerase, domain 1"/>
    <property type="match status" value="1"/>
</dbReference>
<dbReference type="Gene3D" id="3.40.50.720">
    <property type="entry name" value="NAD(P)-binding Rossmann-like Domain"/>
    <property type="match status" value="1"/>
</dbReference>
<proteinExistence type="predicted"/>
<dbReference type="InterPro" id="IPR036291">
    <property type="entry name" value="NAD(P)-bd_dom_sf"/>
</dbReference>
<evidence type="ECO:0000313" key="3">
    <source>
        <dbReference type="Proteomes" id="UP000194761"/>
    </source>
</evidence>
<feature type="domain" description="NAD(P)-binding" evidence="1">
    <location>
        <begin position="7"/>
        <end position="186"/>
    </location>
</feature>
<organism evidence="2 3">
    <name type="scientific">Streptosporangium minutum</name>
    <dbReference type="NCBI Taxonomy" id="569862"/>
    <lineage>
        <taxon>Bacteria</taxon>
        <taxon>Bacillati</taxon>
        <taxon>Actinomycetota</taxon>
        <taxon>Actinomycetes</taxon>
        <taxon>Streptosporangiales</taxon>
        <taxon>Streptosporangiaceae</taxon>
        <taxon>Streptosporangium</taxon>
    </lineage>
</organism>
<dbReference type="PANTHER" id="PTHR47129:SF1">
    <property type="entry name" value="NMRA-LIKE DOMAIN-CONTAINING PROTEIN"/>
    <property type="match status" value="1"/>
</dbReference>
<dbReference type="EMBL" id="NGFP01000255">
    <property type="protein sequence ID" value="OUC90658.1"/>
    <property type="molecule type" value="Genomic_DNA"/>
</dbReference>
<evidence type="ECO:0000313" key="2">
    <source>
        <dbReference type="EMBL" id="OUC90658.1"/>
    </source>
</evidence>
<evidence type="ECO:0000259" key="1">
    <source>
        <dbReference type="Pfam" id="PF13460"/>
    </source>
</evidence>
<dbReference type="AlphaFoldDB" id="A0A243R7V1"/>
<dbReference type="InterPro" id="IPR016040">
    <property type="entry name" value="NAD(P)-bd_dom"/>
</dbReference>
<dbReference type="Proteomes" id="UP000194761">
    <property type="component" value="Unassembled WGS sequence"/>
</dbReference>
<name>A0A243R7V1_9ACTN</name>
<gene>
    <name evidence="2" type="ORF">CA984_36285</name>
</gene>
<dbReference type="PANTHER" id="PTHR47129">
    <property type="entry name" value="QUINONE OXIDOREDUCTASE 2"/>
    <property type="match status" value="1"/>
</dbReference>
<keyword evidence="3" id="KW-1185">Reference proteome</keyword>
<dbReference type="Pfam" id="PF13460">
    <property type="entry name" value="NAD_binding_10"/>
    <property type="match status" value="1"/>
</dbReference>
<comment type="caution">
    <text evidence="2">The sequence shown here is derived from an EMBL/GenBank/DDBJ whole genome shotgun (WGS) entry which is preliminary data.</text>
</comment>
<protein>
    <submittedName>
        <fullName evidence="2">NmrA family transcriptional regulator</fullName>
    </submittedName>
</protein>
<dbReference type="SUPFAM" id="SSF51735">
    <property type="entry name" value="NAD(P)-binding Rossmann-fold domains"/>
    <property type="match status" value="1"/>
</dbReference>
<accession>A0A243R7V1</accession>
<sequence length="278" mass="28429">MIVVSAASGALGRLVVDRLLTRVPAGEVVAAVRDPGAAADLAARGVQVRRGDYDDPASLREAFGGADRLLLISSPELDPARRLAQHLAALDAAGVAGVGALAYTSFLGAESDGTGVTEAHHATEKAILAGGLPYTMLRHPYYSEAFLNPGLRAAVASGELTDATGGRGLNTASRADLAEAAANVLTGDGHLGRGYDFTGPLWTYPQLARTLTEVSGVPVAHREGPDDASGALRWLNGQVRAGALETQTGDLQEVLGRPATTLRQAVTTALRPAGPGGA</sequence>